<accession>J3LW09</accession>
<proteinExistence type="predicted"/>
<evidence type="ECO:0000313" key="2">
    <source>
        <dbReference type="Proteomes" id="UP000006038"/>
    </source>
</evidence>
<dbReference type="HOGENOM" id="CLU_1529010_0_0_1"/>
<reference evidence="1" key="1">
    <citation type="journal article" date="2013" name="Nat. Commun.">
        <title>Whole-genome sequencing of Oryza brachyantha reveals mechanisms underlying Oryza genome evolution.</title>
        <authorList>
            <person name="Chen J."/>
            <person name="Huang Q."/>
            <person name="Gao D."/>
            <person name="Wang J."/>
            <person name="Lang Y."/>
            <person name="Liu T."/>
            <person name="Li B."/>
            <person name="Bai Z."/>
            <person name="Luis Goicoechea J."/>
            <person name="Liang C."/>
            <person name="Chen C."/>
            <person name="Zhang W."/>
            <person name="Sun S."/>
            <person name="Liao Y."/>
            <person name="Zhang X."/>
            <person name="Yang L."/>
            <person name="Song C."/>
            <person name="Wang M."/>
            <person name="Shi J."/>
            <person name="Liu G."/>
            <person name="Liu J."/>
            <person name="Zhou H."/>
            <person name="Zhou W."/>
            <person name="Yu Q."/>
            <person name="An N."/>
            <person name="Chen Y."/>
            <person name="Cai Q."/>
            <person name="Wang B."/>
            <person name="Liu B."/>
            <person name="Min J."/>
            <person name="Huang Y."/>
            <person name="Wu H."/>
            <person name="Li Z."/>
            <person name="Zhang Y."/>
            <person name="Yin Y."/>
            <person name="Song W."/>
            <person name="Jiang J."/>
            <person name="Jackson S.A."/>
            <person name="Wing R.A."/>
            <person name="Wang J."/>
            <person name="Chen M."/>
        </authorList>
    </citation>
    <scope>NUCLEOTIDE SEQUENCE [LARGE SCALE GENOMIC DNA]</scope>
    <source>
        <strain evidence="1">cv. IRGC 101232</strain>
    </source>
</reference>
<dbReference type="Gramene" id="OB04G13340.1">
    <property type="protein sequence ID" value="OB04G13340.1"/>
    <property type="gene ID" value="OB04G13340"/>
</dbReference>
<organism evidence="1">
    <name type="scientific">Oryza brachyantha</name>
    <name type="common">malo sina</name>
    <dbReference type="NCBI Taxonomy" id="4533"/>
    <lineage>
        <taxon>Eukaryota</taxon>
        <taxon>Viridiplantae</taxon>
        <taxon>Streptophyta</taxon>
        <taxon>Embryophyta</taxon>
        <taxon>Tracheophyta</taxon>
        <taxon>Spermatophyta</taxon>
        <taxon>Magnoliopsida</taxon>
        <taxon>Liliopsida</taxon>
        <taxon>Poales</taxon>
        <taxon>Poaceae</taxon>
        <taxon>BOP clade</taxon>
        <taxon>Oryzoideae</taxon>
        <taxon>Oryzeae</taxon>
        <taxon>Oryzinae</taxon>
        <taxon>Oryza</taxon>
    </lineage>
</organism>
<reference evidence="1" key="2">
    <citation type="submission" date="2013-04" db="UniProtKB">
        <authorList>
            <consortium name="EnsemblPlants"/>
        </authorList>
    </citation>
    <scope>IDENTIFICATION</scope>
</reference>
<dbReference type="AlphaFoldDB" id="J3LW09"/>
<dbReference type="EnsemblPlants" id="OB04G13340.1">
    <property type="protein sequence ID" value="OB04G13340.1"/>
    <property type="gene ID" value="OB04G13340"/>
</dbReference>
<dbReference type="Proteomes" id="UP000006038">
    <property type="component" value="Chromosome 4"/>
</dbReference>
<protein>
    <submittedName>
        <fullName evidence="1">Uncharacterized protein</fullName>
    </submittedName>
</protein>
<evidence type="ECO:0000313" key="1">
    <source>
        <dbReference type="EnsemblPlants" id="OB04G13340.1"/>
    </source>
</evidence>
<keyword evidence="2" id="KW-1185">Reference proteome</keyword>
<name>J3LW09_ORYBR</name>
<sequence length="176" mass="17726">VGRHLGEATDALVVGDAPLHPDVPSLSPRRAPRVLHHPVLGPVARRAVADHSNGVVQLGGAAGGAGEDAALVELEVPVAAGDGHGNGLVRRGLEERGLVVGRHVLVASDGGGGGGPVGGGALVVARRVRVVGLRGEAAVVDDELEGVVHEPALAALVLALDVTGHQLLLRQRHQLP</sequence>